<protein>
    <recommendedName>
        <fullName evidence="3">Tandem-95 repeat protein</fullName>
    </recommendedName>
</protein>
<dbReference type="Pfam" id="PF17963">
    <property type="entry name" value="Big_9"/>
    <property type="match status" value="4"/>
</dbReference>
<gene>
    <name evidence="1" type="ORF">HNR42_001515</name>
</gene>
<dbReference type="EMBL" id="JACHHG010000005">
    <property type="protein sequence ID" value="MBB6098090.1"/>
    <property type="molecule type" value="Genomic_DNA"/>
</dbReference>
<comment type="caution">
    <text evidence="1">The sequence shown here is derived from an EMBL/GenBank/DDBJ whole genome shotgun (WGS) entry which is preliminary data.</text>
</comment>
<dbReference type="NCBIfam" id="NF012211">
    <property type="entry name" value="tand_rpt_95"/>
    <property type="match status" value="4"/>
</dbReference>
<dbReference type="Proteomes" id="UP000569951">
    <property type="component" value="Unassembled WGS sequence"/>
</dbReference>
<dbReference type="RefSeq" id="WP_183986183.1">
    <property type="nucleotide sequence ID" value="NZ_JACHHG010000005.1"/>
</dbReference>
<proteinExistence type="predicted"/>
<organism evidence="1 2">
    <name type="scientific">Deinobacterium chartae</name>
    <dbReference type="NCBI Taxonomy" id="521158"/>
    <lineage>
        <taxon>Bacteria</taxon>
        <taxon>Thermotogati</taxon>
        <taxon>Deinococcota</taxon>
        <taxon>Deinococci</taxon>
        <taxon>Deinococcales</taxon>
        <taxon>Deinococcaceae</taxon>
        <taxon>Deinobacterium</taxon>
    </lineage>
</organism>
<accession>A0A841I0X6</accession>
<evidence type="ECO:0000313" key="2">
    <source>
        <dbReference type="Proteomes" id="UP000569951"/>
    </source>
</evidence>
<keyword evidence="2" id="KW-1185">Reference proteome</keyword>
<evidence type="ECO:0000313" key="1">
    <source>
        <dbReference type="EMBL" id="MBB6098090.1"/>
    </source>
</evidence>
<sequence>MKRLWPALFVPMLLAACGTSPKVAEPESAKPQALPKAPEQVASLELPATFMLGNDVYGYSFSNTTLTVPASRGVLANDLSLPIGPLSATLVQPPQYGTVTLNPDGSFTYTRRSNYRGYDTFTYRVNGSETVARVQMILQPSMTGLLGDDAYTVSHDAALEVAAPGVLANDVGLSQYFASIQQGPQHGTLTLNRNGSFRYVPNEGFTGFDTFRYTALGSDQPATVVVRVEGDKPQSNADAYRTAYNTTLNVSAPGVLGNDTRPHNTYAEIVTHPQHGTLNLNPDGSFSYVPTNGFSGPDSFVYRAVNEFGASANTLVNLTVDPPPQPVAAPDTYSATSNRVLSISAPGVLSNDTLGQAATAQLMTLPQHGTVSLNSDGSFSYTPQPNFYGTDSFTYRAVTAGGESAPTTVTLNVGVPTPNVSGQFESLAFYARYPEFTFSYTLRGTNLDAVKSVAFPGTTVTDLQSNEDGSVLSFRLPTSYRPGGQSLITLTTLDNQTVNVDLQHHIQLVLPPLQNPFGSGWLKSTVDVNFWRTETIDYLEVNGQSISTPAPHDQLSVRLNAPGSDRLRLGNENFEFSFYGKNIIRP</sequence>
<reference evidence="1 2" key="1">
    <citation type="submission" date="2020-08" db="EMBL/GenBank/DDBJ databases">
        <title>Genomic Encyclopedia of Type Strains, Phase IV (KMG-IV): sequencing the most valuable type-strain genomes for metagenomic binning, comparative biology and taxonomic classification.</title>
        <authorList>
            <person name="Goeker M."/>
        </authorList>
    </citation>
    <scope>NUCLEOTIDE SEQUENCE [LARGE SCALE GENOMIC DNA]</scope>
    <source>
        <strain evidence="1 2">DSM 21458</strain>
    </source>
</reference>
<dbReference type="Gene3D" id="2.60.40.3440">
    <property type="match status" value="4"/>
</dbReference>
<evidence type="ECO:0008006" key="3">
    <source>
        <dbReference type="Google" id="ProtNLM"/>
    </source>
</evidence>
<name>A0A841I0X6_9DEIO</name>
<dbReference type="PROSITE" id="PS51257">
    <property type="entry name" value="PROKAR_LIPOPROTEIN"/>
    <property type="match status" value="1"/>
</dbReference>
<dbReference type="AlphaFoldDB" id="A0A841I0X6"/>